<name>A0A915PKI6_9BILA</name>
<sequence>MESSYLLNYRSFAAVYIVIRYATMNVEVTTECEHSSSVDFKPGRRFGKWRIKNKLDEGGFGQVYRVEHIQQRGRYAALKAEPNDVEGGSAIKLEVLLQFSWISLRKIPNY</sequence>
<dbReference type="Proteomes" id="UP000887581">
    <property type="component" value="Unplaced"/>
</dbReference>
<protein>
    <submittedName>
        <fullName evidence="2">Protein kinase domain-containing protein</fullName>
    </submittedName>
</protein>
<proteinExistence type="predicted"/>
<dbReference type="SUPFAM" id="SSF56112">
    <property type="entry name" value="Protein kinase-like (PK-like)"/>
    <property type="match status" value="1"/>
</dbReference>
<reference evidence="2" key="1">
    <citation type="submission" date="2022-11" db="UniProtKB">
        <authorList>
            <consortium name="WormBaseParasite"/>
        </authorList>
    </citation>
    <scope>IDENTIFICATION</scope>
</reference>
<evidence type="ECO:0000313" key="2">
    <source>
        <dbReference type="WBParaSite" id="sdigi.contig225.g6350.t1"/>
    </source>
</evidence>
<dbReference type="Gene3D" id="3.30.200.20">
    <property type="entry name" value="Phosphorylase Kinase, domain 1"/>
    <property type="match status" value="1"/>
</dbReference>
<keyword evidence="1" id="KW-1185">Reference proteome</keyword>
<accession>A0A915PKI6</accession>
<organism evidence="1 2">
    <name type="scientific">Setaria digitata</name>
    <dbReference type="NCBI Taxonomy" id="48799"/>
    <lineage>
        <taxon>Eukaryota</taxon>
        <taxon>Metazoa</taxon>
        <taxon>Ecdysozoa</taxon>
        <taxon>Nematoda</taxon>
        <taxon>Chromadorea</taxon>
        <taxon>Rhabditida</taxon>
        <taxon>Spirurina</taxon>
        <taxon>Spiruromorpha</taxon>
        <taxon>Filarioidea</taxon>
        <taxon>Setariidae</taxon>
        <taxon>Setaria</taxon>
    </lineage>
</organism>
<dbReference type="AlphaFoldDB" id="A0A915PKI6"/>
<dbReference type="InterPro" id="IPR011009">
    <property type="entry name" value="Kinase-like_dom_sf"/>
</dbReference>
<dbReference type="WBParaSite" id="sdigi.contig225.g6350.t1">
    <property type="protein sequence ID" value="sdigi.contig225.g6350.t1"/>
    <property type="gene ID" value="sdigi.contig225.g6350"/>
</dbReference>
<evidence type="ECO:0000313" key="1">
    <source>
        <dbReference type="Proteomes" id="UP000887581"/>
    </source>
</evidence>